<reference evidence="2 3" key="1">
    <citation type="submission" date="2017-11" db="EMBL/GenBank/DDBJ databases">
        <title>Complete genome of Rhizobium leguminosarum Norway, an ineffective micro-symbiont.</title>
        <authorList>
            <person name="Hoffrichter A."/>
            <person name="Liang J."/>
            <person name="Brachmann A."/>
            <person name="Marin M."/>
        </authorList>
    </citation>
    <scope>NUCLEOTIDE SEQUENCE [LARGE SCALE GENOMIC DNA]</scope>
    <source>
        <strain evidence="2 3">Norway</strain>
        <plasmid evidence="3">Plasmid prln1</plasmid>
    </source>
</reference>
<sequence>MLGLSFVKRTTRDFGASARPILSFVASSWANEVDAENNMVLSANALTVALFMMGLLPILNGYSLAVG</sequence>
<evidence type="ECO:0000313" key="3">
    <source>
        <dbReference type="Proteomes" id="UP000238523"/>
    </source>
</evidence>
<name>A0A2K9ZC34_RHILE</name>
<keyword evidence="1" id="KW-0472">Membrane</keyword>
<evidence type="ECO:0000256" key="1">
    <source>
        <dbReference type="SAM" id="Phobius"/>
    </source>
</evidence>
<dbReference type="EMBL" id="CP025013">
    <property type="protein sequence ID" value="AUW45760.1"/>
    <property type="molecule type" value="Genomic_DNA"/>
</dbReference>
<dbReference type="AlphaFoldDB" id="A0A2K9ZC34"/>
<accession>A0A2K9ZC34</accession>
<keyword evidence="1" id="KW-1133">Transmembrane helix</keyword>
<feature type="transmembrane region" description="Helical" evidence="1">
    <location>
        <begin position="39"/>
        <end position="59"/>
    </location>
</feature>
<protein>
    <submittedName>
        <fullName evidence="2">Uncharacterized protein</fullName>
    </submittedName>
</protein>
<keyword evidence="1" id="KW-0812">Transmembrane</keyword>
<proteinExistence type="predicted"/>
<gene>
    <name evidence="2" type="ORF">CUJ84_pRLN1000293</name>
</gene>
<keyword evidence="2" id="KW-0614">Plasmid</keyword>
<organism evidence="2 3">
    <name type="scientific">Rhizobium leguminosarum</name>
    <dbReference type="NCBI Taxonomy" id="384"/>
    <lineage>
        <taxon>Bacteria</taxon>
        <taxon>Pseudomonadati</taxon>
        <taxon>Pseudomonadota</taxon>
        <taxon>Alphaproteobacteria</taxon>
        <taxon>Hyphomicrobiales</taxon>
        <taxon>Rhizobiaceae</taxon>
        <taxon>Rhizobium/Agrobacterium group</taxon>
        <taxon>Rhizobium</taxon>
    </lineage>
</organism>
<evidence type="ECO:0000313" key="2">
    <source>
        <dbReference type="EMBL" id="AUW45760.1"/>
    </source>
</evidence>
<dbReference type="Proteomes" id="UP000238523">
    <property type="component" value="Plasmid pRLN1"/>
</dbReference>
<geneLocation type="plasmid" evidence="3">
    <name>prln1</name>
</geneLocation>